<dbReference type="InterPro" id="IPR036388">
    <property type="entry name" value="WH-like_DNA-bd_sf"/>
</dbReference>
<evidence type="ECO:0000256" key="3">
    <source>
        <dbReference type="ARBA" id="ARBA00023163"/>
    </source>
</evidence>
<dbReference type="PANTHER" id="PTHR33154">
    <property type="entry name" value="TRANSCRIPTIONAL REGULATOR, ARSR FAMILY"/>
    <property type="match status" value="1"/>
</dbReference>
<accession>A0ABT2M1V9</accession>
<keyword evidence="6" id="KW-1185">Reference proteome</keyword>
<comment type="caution">
    <text evidence="5">The sequence shown here is derived from an EMBL/GenBank/DDBJ whole genome shotgun (WGS) entry which is preliminary data.</text>
</comment>
<dbReference type="SMART" id="SM00418">
    <property type="entry name" value="HTH_ARSR"/>
    <property type="match status" value="1"/>
</dbReference>
<protein>
    <submittedName>
        <fullName evidence="5">Autorepressor SdpR family transcription factor</fullName>
    </submittedName>
</protein>
<feature type="domain" description="HTH arsR-type" evidence="4">
    <location>
        <begin position="1"/>
        <end position="89"/>
    </location>
</feature>
<dbReference type="InterPro" id="IPR051081">
    <property type="entry name" value="HTH_MetalResp_TranReg"/>
</dbReference>
<evidence type="ECO:0000256" key="1">
    <source>
        <dbReference type="ARBA" id="ARBA00023015"/>
    </source>
</evidence>
<dbReference type="InterPro" id="IPR036390">
    <property type="entry name" value="WH_DNA-bd_sf"/>
</dbReference>
<proteinExistence type="predicted"/>
<dbReference type="PROSITE" id="PS50987">
    <property type="entry name" value="HTH_ARSR_2"/>
    <property type="match status" value="1"/>
</dbReference>
<evidence type="ECO:0000259" key="4">
    <source>
        <dbReference type="PROSITE" id="PS50987"/>
    </source>
</evidence>
<dbReference type="PRINTS" id="PR00778">
    <property type="entry name" value="HTHARSR"/>
</dbReference>
<name>A0ABT2M1V9_9FIRM</name>
<dbReference type="Proteomes" id="UP001431199">
    <property type="component" value="Unassembled WGS sequence"/>
</dbReference>
<keyword evidence="1" id="KW-0805">Transcription regulation</keyword>
<organism evidence="5 6">
    <name type="scientific">Eubacterium album</name>
    <dbReference type="NCBI Taxonomy" id="2978477"/>
    <lineage>
        <taxon>Bacteria</taxon>
        <taxon>Bacillati</taxon>
        <taxon>Bacillota</taxon>
        <taxon>Clostridia</taxon>
        <taxon>Eubacteriales</taxon>
        <taxon>Eubacteriaceae</taxon>
        <taxon>Eubacterium</taxon>
    </lineage>
</organism>
<evidence type="ECO:0000256" key="2">
    <source>
        <dbReference type="ARBA" id="ARBA00023125"/>
    </source>
</evidence>
<dbReference type="CDD" id="cd00090">
    <property type="entry name" value="HTH_ARSR"/>
    <property type="match status" value="1"/>
</dbReference>
<dbReference type="NCBIfam" id="NF033788">
    <property type="entry name" value="HTH_metalloreg"/>
    <property type="match status" value="1"/>
</dbReference>
<dbReference type="NCBIfam" id="NF033789">
    <property type="entry name" value="repress_SdpR"/>
    <property type="match status" value="1"/>
</dbReference>
<keyword evidence="2" id="KW-0238">DNA-binding</keyword>
<dbReference type="RefSeq" id="WP_022088978.1">
    <property type="nucleotide sequence ID" value="NZ_JAODBU010000009.1"/>
</dbReference>
<dbReference type="EMBL" id="JAODBU010000009">
    <property type="protein sequence ID" value="MCT7399506.1"/>
    <property type="molecule type" value="Genomic_DNA"/>
</dbReference>
<dbReference type="InterPro" id="IPR047796">
    <property type="entry name" value="SdpR-like_repress"/>
</dbReference>
<dbReference type="Gene3D" id="1.10.10.10">
    <property type="entry name" value="Winged helix-like DNA-binding domain superfamily/Winged helix DNA-binding domain"/>
    <property type="match status" value="1"/>
</dbReference>
<dbReference type="Pfam" id="PF12840">
    <property type="entry name" value="HTH_20"/>
    <property type="match status" value="1"/>
</dbReference>
<evidence type="ECO:0000313" key="5">
    <source>
        <dbReference type="EMBL" id="MCT7399506.1"/>
    </source>
</evidence>
<dbReference type="InterPro" id="IPR011991">
    <property type="entry name" value="ArsR-like_HTH"/>
</dbReference>
<evidence type="ECO:0000313" key="6">
    <source>
        <dbReference type="Proteomes" id="UP001431199"/>
    </source>
</evidence>
<gene>
    <name evidence="5" type="ORF">N5B56_10490</name>
</gene>
<reference evidence="5" key="1">
    <citation type="submission" date="2022-09" db="EMBL/GenBank/DDBJ databases">
        <title>Eubacterium sp. LFL-14 isolated from human feces.</title>
        <authorList>
            <person name="Liu F."/>
        </authorList>
    </citation>
    <scope>NUCLEOTIDE SEQUENCE</scope>
    <source>
        <strain evidence="5">LFL-14</strain>
    </source>
</reference>
<sequence>MSFHETFKALSDPVRRDILVLLRDKAMSAGEIGEHFDLTGATMSYHLNQLKKAGLVYENKEKNYIYYQLNTSVMEEIILWLSQFGESEREENNDEDK</sequence>
<dbReference type="SUPFAM" id="SSF46785">
    <property type="entry name" value="Winged helix' DNA-binding domain"/>
    <property type="match status" value="1"/>
</dbReference>
<keyword evidence="3" id="KW-0804">Transcription</keyword>
<dbReference type="InterPro" id="IPR001845">
    <property type="entry name" value="HTH_ArsR_DNA-bd_dom"/>
</dbReference>
<dbReference type="PANTHER" id="PTHR33154:SF33">
    <property type="entry name" value="TRANSCRIPTIONAL REPRESSOR SDPR"/>
    <property type="match status" value="1"/>
</dbReference>